<dbReference type="PROSITE" id="PS51819">
    <property type="entry name" value="VOC"/>
    <property type="match status" value="1"/>
</dbReference>
<organism evidence="2 3">
    <name type="scientific">Kribbella capetownensis</name>
    <dbReference type="NCBI Taxonomy" id="1572659"/>
    <lineage>
        <taxon>Bacteria</taxon>
        <taxon>Bacillati</taxon>
        <taxon>Actinomycetota</taxon>
        <taxon>Actinomycetes</taxon>
        <taxon>Propionibacteriales</taxon>
        <taxon>Kribbellaceae</taxon>
        <taxon>Kribbella</taxon>
    </lineage>
</organism>
<evidence type="ECO:0000259" key="1">
    <source>
        <dbReference type="PROSITE" id="PS51819"/>
    </source>
</evidence>
<dbReference type="Proteomes" id="UP000293342">
    <property type="component" value="Unassembled WGS sequence"/>
</dbReference>
<evidence type="ECO:0000313" key="2">
    <source>
        <dbReference type="EMBL" id="TCC46835.1"/>
    </source>
</evidence>
<accession>A0A4R0JWZ5</accession>
<dbReference type="OrthoDB" id="3824306at2"/>
<dbReference type="Pfam" id="PF00903">
    <property type="entry name" value="Glyoxalase"/>
    <property type="match status" value="1"/>
</dbReference>
<reference evidence="2 3" key="1">
    <citation type="submission" date="2019-02" db="EMBL/GenBank/DDBJ databases">
        <title>Kribbella capetownensis sp. nov. and Kribbella speibonae sp. nov., isolated from soil.</title>
        <authorList>
            <person name="Curtis S.M."/>
            <person name="Norton I."/>
            <person name="Everest G.J."/>
            <person name="Meyers P.R."/>
        </authorList>
    </citation>
    <scope>NUCLEOTIDE SEQUENCE [LARGE SCALE GENOMIC DNA]</scope>
    <source>
        <strain evidence="2 3">YM53</strain>
    </source>
</reference>
<dbReference type="RefSeq" id="WP_131516565.1">
    <property type="nucleotide sequence ID" value="NZ_SJKD01000006.1"/>
</dbReference>
<dbReference type="InterPro" id="IPR037523">
    <property type="entry name" value="VOC_core"/>
</dbReference>
<feature type="domain" description="VOC" evidence="1">
    <location>
        <begin position="8"/>
        <end position="122"/>
    </location>
</feature>
<gene>
    <name evidence="2" type="ORF">E0H75_27745</name>
</gene>
<name>A0A4R0JWZ5_9ACTN</name>
<dbReference type="InterPro" id="IPR029068">
    <property type="entry name" value="Glyas_Bleomycin-R_OHBP_Dase"/>
</dbReference>
<dbReference type="AlphaFoldDB" id="A0A4R0JWZ5"/>
<comment type="caution">
    <text evidence="2">The sequence shown here is derived from an EMBL/GenBank/DDBJ whole genome shotgun (WGS) entry which is preliminary data.</text>
</comment>
<sequence length="124" mass="13857">MSADSLFTRLAPVLNVSDLAAEREFYEKLGLPVIYEGEEYPDFIAFGTDTIHFGIQQATSDNDPPSVLTWQIAVSDIDAAVDRCKAAGLQYELEVNQPTPTWKYRRLLLQTPSGYRLALEGESE</sequence>
<dbReference type="CDD" id="cd06587">
    <property type="entry name" value="VOC"/>
    <property type="match status" value="1"/>
</dbReference>
<dbReference type="EMBL" id="SJKD01000006">
    <property type="protein sequence ID" value="TCC46835.1"/>
    <property type="molecule type" value="Genomic_DNA"/>
</dbReference>
<dbReference type="Gene3D" id="3.10.180.10">
    <property type="entry name" value="2,3-Dihydroxybiphenyl 1,2-Dioxygenase, domain 1"/>
    <property type="match status" value="1"/>
</dbReference>
<keyword evidence="3" id="KW-1185">Reference proteome</keyword>
<dbReference type="InterPro" id="IPR004360">
    <property type="entry name" value="Glyas_Fos-R_dOase_dom"/>
</dbReference>
<evidence type="ECO:0000313" key="3">
    <source>
        <dbReference type="Proteomes" id="UP000293342"/>
    </source>
</evidence>
<proteinExistence type="predicted"/>
<protein>
    <submittedName>
        <fullName evidence="2">VOC family protein</fullName>
    </submittedName>
</protein>
<dbReference type="SUPFAM" id="SSF54593">
    <property type="entry name" value="Glyoxalase/Bleomycin resistance protein/Dihydroxybiphenyl dioxygenase"/>
    <property type="match status" value="1"/>
</dbReference>